<keyword evidence="11" id="KW-1185">Reference proteome</keyword>
<name>A0A2S5A184_9SPHI</name>
<evidence type="ECO:0000256" key="3">
    <source>
        <dbReference type="ARBA" id="ARBA00012856"/>
    </source>
</evidence>
<dbReference type="GO" id="GO:0006730">
    <property type="term" value="P:one-carbon metabolic process"/>
    <property type="evidence" value="ECO:0007669"/>
    <property type="project" value="UniProtKB-KW"/>
</dbReference>
<dbReference type="OrthoDB" id="9804315at2"/>
<dbReference type="FunFam" id="3.40.430.10:FF:000001">
    <property type="entry name" value="Dihydrofolate reductase"/>
    <property type="match status" value="1"/>
</dbReference>
<reference evidence="10 11" key="1">
    <citation type="submission" date="2018-01" db="EMBL/GenBank/DDBJ databases">
        <authorList>
            <person name="Gaut B.S."/>
            <person name="Morton B.R."/>
            <person name="Clegg M.T."/>
            <person name="Duvall M.R."/>
        </authorList>
    </citation>
    <scope>NUCLEOTIDE SEQUENCE [LARGE SCALE GENOMIC DNA]</scope>
    <source>
        <strain evidence="10 11">HR-AV</strain>
    </source>
</reference>
<evidence type="ECO:0000259" key="9">
    <source>
        <dbReference type="PROSITE" id="PS51330"/>
    </source>
</evidence>
<comment type="similarity">
    <text evidence="2 8">Belongs to the dihydrofolate reductase family.</text>
</comment>
<dbReference type="RefSeq" id="WP_103789532.1">
    <property type="nucleotide sequence ID" value="NZ_PQVF01000008.1"/>
</dbReference>
<keyword evidence="4 8" id="KW-0554">One-carbon metabolism</keyword>
<evidence type="ECO:0000256" key="5">
    <source>
        <dbReference type="ARBA" id="ARBA00022857"/>
    </source>
</evidence>
<dbReference type="InterPro" id="IPR012259">
    <property type="entry name" value="DHFR"/>
</dbReference>
<dbReference type="Gene3D" id="3.40.430.10">
    <property type="entry name" value="Dihydrofolate Reductase, subunit A"/>
    <property type="match status" value="1"/>
</dbReference>
<proteinExistence type="inferred from homology"/>
<dbReference type="PANTHER" id="PTHR48069:SF3">
    <property type="entry name" value="DIHYDROFOLATE REDUCTASE"/>
    <property type="match status" value="1"/>
</dbReference>
<dbReference type="GO" id="GO:0070401">
    <property type="term" value="F:NADP+ binding"/>
    <property type="evidence" value="ECO:0007669"/>
    <property type="project" value="UniProtKB-ARBA"/>
</dbReference>
<evidence type="ECO:0000256" key="8">
    <source>
        <dbReference type="PIRNR" id="PIRNR000194"/>
    </source>
</evidence>
<protein>
    <recommendedName>
        <fullName evidence="3 8">Dihydrofolate reductase</fullName>
        <ecNumber evidence="3 8">1.5.1.3</ecNumber>
    </recommendedName>
</protein>
<dbReference type="GO" id="GO:0004146">
    <property type="term" value="F:dihydrofolate reductase activity"/>
    <property type="evidence" value="ECO:0007669"/>
    <property type="project" value="UniProtKB-EC"/>
</dbReference>
<feature type="domain" description="DHFR" evidence="9">
    <location>
        <begin position="2"/>
        <end position="160"/>
    </location>
</feature>
<gene>
    <name evidence="10" type="ORF">C3K47_12790</name>
</gene>
<dbReference type="Pfam" id="PF00186">
    <property type="entry name" value="DHFR_1"/>
    <property type="match status" value="1"/>
</dbReference>
<dbReference type="PIRSF" id="PIRSF000194">
    <property type="entry name" value="DHFR"/>
    <property type="match status" value="1"/>
</dbReference>
<dbReference type="CDD" id="cd00209">
    <property type="entry name" value="DHFR"/>
    <property type="match status" value="1"/>
</dbReference>
<comment type="caution">
    <text evidence="10">The sequence shown here is derived from an EMBL/GenBank/DDBJ whole genome shotgun (WGS) entry which is preliminary data.</text>
</comment>
<comment type="pathway">
    <text evidence="1 8">Cofactor biosynthesis; tetrahydrofolate biosynthesis; 5,6,7,8-tetrahydrofolate from 7,8-dihydrofolate: step 1/1.</text>
</comment>
<dbReference type="Proteomes" id="UP000236893">
    <property type="component" value="Unassembled WGS sequence"/>
</dbReference>
<keyword evidence="5 8" id="KW-0521">NADP</keyword>
<evidence type="ECO:0000256" key="1">
    <source>
        <dbReference type="ARBA" id="ARBA00004903"/>
    </source>
</evidence>
<organism evidence="10 11">
    <name type="scientific">Solitalea longa</name>
    <dbReference type="NCBI Taxonomy" id="2079460"/>
    <lineage>
        <taxon>Bacteria</taxon>
        <taxon>Pseudomonadati</taxon>
        <taxon>Bacteroidota</taxon>
        <taxon>Sphingobacteriia</taxon>
        <taxon>Sphingobacteriales</taxon>
        <taxon>Sphingobacteriaceae</taxon>
        <taxon>Solitalea</taxon>
    </lineage>
</organism>
<dbReference type="UniPathway" id="UPA00077">
    <property type="reaction ID" value="UER00158"/>
</dbReference>
<comment type="catalytic activity">
    <reaction evidence="8">
        <text>(6S)-5,6,7,8-tetrahydrofolate + NADP(+) = 7,8-dihydrofolate + NADPH + H(+)</text>
        <dbReference type="Rhea" id="RHEA:15009"/>
        <dbReference type="ChEBI" id="CHEBI:15378"/>
        <dbReference type="ChEBI" id="CHEBI:57451"/>
        <dbReference type="ChEBI" id="CHEBI:57453"/>
        <dbReference type="ChEBI" id="CHEBI:57783"/>
        <dbReference type="ChEBI" id="CHEBI:58349"/>
        <dbReference type="EC" id="1.5.1.3"/>
    </reaction>
</comment>
<keyword evidence="6 8" id="KW-0560">Oxidoreductase</keyword>
<evidence type="ECO:0000256" key="6">
    <source>
        <dbReference type="ARBA" id="ARBA00023002"/>
    </source>
</evidence>
<evidence type="ECO:0000256" key="4">
    <source>
        <dbReference type="ARBA" id="ARBA00022563"/>
    </source>
</evidence>
<dbReference type="InterPro" id="IPR024072">
    <property type="entry name" value="DHFR-like_dom_sf"/>
</dbReference>
<dbReference type="PROSITE" id="PS51330">
    <property type="entry name" value="DHFR_2"/>
    <property type="match status" value="1"/>
</dbReference>
<dbReference type="GO" id="GO:0005829">
    <property type="term" value="C:cytosol"/>
    <property type="evidence" value="ECO:0007669"/>
    <property type="project" value="TreeGrafter"/>
</dbReference>
<dbReference type="InterPro" id="IPR001796">
    <property type="entry name" value="DHFR_dom"/>
</dbReference>
<evidence type="ECO:0000313" key="11">
    <source>
        <dbReference type="Proteomes" id="UP000236893"/>
    </source>
</evidence>
<dbReference type="GO" id="GO:0046654">
    <property type="term" value="P:tetrahydrofolate biosynthetic process"/>
    <property type="evidence" value="ECO:0007669"/>
    <property type="project" value="UniProtKB-UniPathway"/>
</dbReference>
<evidence type="ECO:0000313" key="10">
    <source>
        <dbReference type="EMBL" id="POY36069.1"/>
    </source>
</evidence>
<comment type="function">
    <text evidence="7 8">Key enzyme in folate metabolism. Catalyzes an essential reaction for de novo glycine and purine synthesis, and for DNA precursor synthesis.</text>
</comment>
<dbReference type="AlphaFoldDB" id="A0A2S5A184"/>
<dbReference type="PRINTS" id="PR00070">
    <property type="entry name" value="DHFR"/>
</dbReference>
<evidence type="ECO:0000256" key="2">
    <source>
        <dbReference type="ARBA" id="ARBA00009539"/>
    </source>
</evidence>
<sequence>MTLSIIVAKAKNNVIGNNNTLIWHLPADLKYFKKLTTGNTIIMGRKTYDSIGKPLPNRRNIVISRNKDLKLEGCEVTDSLDAAISISESDNEVFIIGGAEIYKQAIDRSDTLYVTEVKSSFDGDAFFPEISNNEWTEVQREDHVADEKNKIDYSFVTYKKA</sequence>
<accession>A0A2S5A184</accession>
<dbReference type="GO" id="GO:0046452">
    <property type="term" value="P:dihydrofolate metabolic process"/>
    <property type="evidence" value="ECO:0007669"/>
    <property type="project" value="TreeGrafter"/>
</dbReference>
<dbReference type="EC" id="1.5.1.3" evidence="3 8"/>
<dbReference type="EMBL" id="PQVF01000008">
    <property type="protein sequence ID" value="POY36069.1"/>
    <property type="molecule type" value="Genomic_DNA"/>
</dbReference>
<dbReference type="GO" id="GO:0046655">
    <property type="term" value="P:folic acid metabolic process"/>
    <property type="evidence" value="ECO:0007669"/>
    <property type="project" value="TreeGrafter"/>
</dbReference>
<dbReference type="PANTHER" id="PTHR48069">
    <property type="entry name" value="DIHYDROFOLATE REDUCTASE"/>
    <property type="match status" value="1"/>
</dbReference>
<dbReference type="SUPFAM" id="SSF53597">
    <property type="entry name" value="Dihydrofolate reductase-like"/>
    <property type="match status" value="1"/>
</dbReference>
<evidence type="ECO:0000256" key="7">
    <source>
        <dbReference type="ARBA" id="ARBA00025067"/>
    </source>
</evidence>